<gene>
    <name evidence="2" type="ORF">GDS87_09595</name>
</gene>
<organism evidence="2 3">
    <name type="scientific">Lysinibacillus pakistanensis</name>
    <dbReference type="NCBI Taxonomy" id="759811"/>
    <lineage>
        <taxon>Bacteria</taxon>
        <taxon>Bacillati</taxon>
        <taxon>Bacillota</taxon>
        <taxon>Bacilli</taxon>
        <taxon>Bacillales</taxon>
        <taxon>Bacillaceae</taxon>
        <taxon>Lysinibacillus</taxon>
    </lineage>
</organism>
<dbReference type="InterPro" id="IPR011528">
    <property type="entry name" value="NERD"/>
</dbReference>
<protein>
    <submittedName>
        <fullName evidence="2">NERD domain-containing protein</fullName>
    </submittedName>
</protein>
<evidence type="ECO:0000313" key="3">
    <source>
        <dbReference type="Proteomes" id="UP000373269"/>
    </source>
</evidence>
<reference evidence="2 3" key="1">
    <citation type="submission" date="2019-11" db="EMBL/GenBank/DDBJ databases">
        <title>Whole Genome Sequencing and Comparative Genomic Analyses of Lysinibacillus pakistanensis LZH-9, a Halotolerant Strain with Excellent COD Removal Capability.</title>
        <authorList>
            <person name="Zhou H."/>
        </authorList>
    </citation>
    <scope>NUCLEOTIDE SEQUENCE [LARGE SCALE GENOMIC DNA]</scope>
    <source>
        <strain evidence="2 3">LZH-9</strain>
    </source>
</reference>
<feature type="domain" description="NERD" evidence="1">
    <location>
        <begin position="41"/>
        <end position="160"/>
    </location>
</feature>
<keyword evidence="3" id="KW-1185">Reference proteome</keyword>
<sequence length="315" mass="36888">MILLARQTSELQKILEVIVRRLPRTYNEYFNYNEHLRRIKVGFAGEQRVDAEWQELDLPSPHYILHDFQVINHAGSTHQMDTIFLCPHFLLILEIKNITGILSYDASFAQFIRTTADGTVEAMSDPFQQLERHVAWMKRLIQQERLSLPILHAVVLATKNGILTEDFKGQPIFHVTGLRSRMQKWLELHQPSVKKGEDLFRFANLLLTMHTRVKREINVPLRDIVKGVLCTNCVDGQPLRYHYKKWLCPRCGLVDRDALIRTLEDYRLLVGTKLTNKSFCEFFAIDSPNLAYKLLQQLPLKAEGIKRHRKYWILD</sequence>
<dbReference type="PROSITE" id="PS50965">
    <property type="entry name" value="NERD"/>
    <property type="match status" value="1"/>
</dbReference>
<dbReference type="Pfam" id="PF08378">
    <property type="entry name" value="NERD"/>
    <property type="match status" value="1"/>
</dbReference>
<evidence type="ECO:0000259" key="1">
    <source>
        <dbReference type="PROSITE" id="PS50965"/>
    </source>
</evidence>
<dbReference type="EMBL" id="CP045835">
    <property type="protein sequence ID" value="QGG51202.1"/>
    <property type="molecule type" value="Genomic_DNA"/>
</dbReference>
<name>A0ABX6DBG9_9BACI</name>
<dbReference type="RefSeq" id="WP_369595417.1">
    <property type="nucleotide sequence ID" value="NZ_CP045835.1"/>
</dbReference>
<dbReference type="Proteomes" id="UP000373269">
    <property type="component" value="Chromosome"/>
</dbReference>
<evidence type="ECO:0000313" key="2">
    <source>
        <dbReference type="EMBL" id="QGG51202.1"/>
    </source>
</evidence>
<accession>A0ABX6DBG9</accession>
<proteinExistence type="predicted"/>